<dbReference type="GO" id="GO:0008803">
    <property type="term" value="F:bis(5'-nucleosyl)-tetraphosphatase (symmetrical) activity"/>
    <property type="evidence" value="ECO:0007669"/>
    <property type="project" value="TreeGrafter"/>
</dbReference>
<proteinExistence type="predicted"/>
<dbReference type="PANTHER" id="PTHR42850:SF11">
    <property type="entry name" value="BIS(5'-NUCLEOSYL)-TETRAPHOSPHATASE [SYMMETRICAL]"/>
    <property type="match status" value="1"/>
</dbReference>
<dbReference type="Proteomes" id="UP000886749">
    <property type="component" value="Unassembled WGS sequence"/>
</dbReference>
<reference evidence="2" key="2">
    <citation type="journal article" date="2021" name="PeerJ">
        <title>Extensive microbial diversity within the chicken gut microbiome revealed by metagenomics and culture.</title>
        <authorList>
            <person name="Gilroy R."/>
            <person name="Ravi A."/>
            <person name="Getino M."/>
            <person name="Pursley I."/>
            <person name="Horton D.L."/>
            <person name="Alikhan N.F."/>
            <person name="Baker D."/>
            <person name="Gharbi K."/>
            <person name="Hall N."/>
            <person name="Watson M."/>
            <person name="Adriaenssens E.M."/>
            <person name="Foster-Nyarko E."/>
            <person name="Jarju S."/>
            <person name="Secka A."/>
            <person name="Antonio M."/>
            <person name="Oren A."/>
            <person name="Chaudhuri R.R."/>
            <person name="La Ragione R."/>
            <person name="Hildebrand F."/>
            <person name="Pallen M.J."/>
        </authorList>
    </citation>
    <scope>NUCLEOTIDE SEQUENCE</scope>
    <source>
        <strain evidence="2">CHK184-25365</strain>
    </source>
</reference>
<evidence type="ECO:0000259" key="1">
    <source>
        <dbReference type="Pfam" id="PF00149"/>
    </source>
</evidence>
<accession>A0A9D1DBR0</accession>
<dbReference type="InterPro" id="IPR004843">
    <property type="entry name" value="Calcineurin-like_PHP"/>
</dbReference>
<dbReference type="InterPro" id="IPR029052">
    <property type="entry name" value="Metallo-depent_PP-like"/>
</dbReference>
<dbReference type="Gene3D" id="3.60.21.10">
    <property type="match status" value="1"/>
</dbReference>
<reference evidence="2" key="1">
    <citation type="submission" date="2020-10" db="EMBL/GenBank/DDBJ databases">
        <authorList>
            <person name="Gilroy R."/>
        </authorList>
    </citation>
    <scope>NUCLEOTIDE SEQUENCE</scope>
    <source>
        <strain evidence="2">CHK184-25365</strain>
    </source>
</reference>
<evidence type="ECO:0000313" key="2">
    <source>
        <dbReference type="EMBL" id="HIR40472.1"/>
    </source>
</evidence>
<dbReference type="PANTHER" id="PTHR42850">
    <property type="entry name" value="METALLOPHOSPHOESTERASE"/>
    <property type="match status" value="1"/>
</dbReference>
<feature type="domain" description="Calcineurin-like phosphoesterase" evidence="1">
    <location>
        <begin position="3"/>
        <end position="186"/>
    </location>
</feature>
<dbReference type="EMBL" id="DVGY01000034">
    <property type="protein sequence ID" value="HIR40472.1"/>
    <property type="molecule type" value="Genomic_DNA"/>
</dbReference>
<sequence length="232" mass="26450">MHWAISDIHGCYEEYQALLEKIHFSSRDTLYFLGDAVDRGPEPMKVVLDLAARENVVPLLGNHDLLAWQVLDRFGETIAQNRLPTGTQQELAQYYFWRKRGGQTTLDSYRGATPHQRQTMLEYFDRCKLWHQVRVGGTLYWMVHAGLGDFAPNRPPESYTLRQLLIQRDDYTTPLSPDFVLLSGHTPTAVIDPNCAGRIWRGNGRVAIDCGISHGFALGAYCLESEQCVYFP</sequence>
<comment type="caution">
    <text evidence="2">The sequence shown here is derived from an EMBL/GenBank/DDBJ whole genome shotgun (WGS) entry which is preliminary data.</text>
</comment>
<protein>
    <submittedName>
        <fullName evidence="2">Metallophosphoesterase</fullName>
    </submittedName>
</protein>
<dbReference type="InterPro" id="IPR050126">
    <property type="entry name" value="Ap4A_hydrolase"/>
</dbReference>
<organism evidence="2 3">
    <name type="scientific">Candidatus Egerieicola pullicola</name>
    <dbReference type="NCBI Taxonomy" id="2840775"/>
    <lineage>
        <taxon>Bacteria</taxon>
        <taxon>Bacillati</taxon>
        <taxon>Bacillota</taxon>
        <taxon>Clostridia</taxon>
        <taxon>Eubacteriales</taxon>
        <taxon>Oscillospiraceae</taxon>
        <taxon>Oscillospiraceae incertae sedis</taxon>
        <taxon>Candidatus Egerieicola</taxon>
    </lineage>
</organism>
<name>A0A9D1DBR0_9FIRM</name>
<dbReference type="AlphaFoldDB" id="A0A9D1DBR0"/>
<dbReference type="GO" id="GO:0005737">
    <property type="term" value="C:cytoplasm"/>
    <property type="evidence" value="ECO:0007669"/>
    <property type="project" value="TreeGrafter"/>
</dbReference>
<dbReference type="Pfam" id="PF00149">
    <property type="entry name" value="Metallophos"/>
    <property type="match status" value="1"/>
</dbReference>
<dbReference type="GO" id="GO:0016791">
    <property type="term" value="F:phosphatase activity"/>
    <property type="evidence" value="ECO:0007669"/>
    <property type="project" value="TreeGrafter"/>
</dbReference>
<dbReference type="GO" id="GO:0110154">
    <property type="term" value="P:RNA decapping"/>
    <property type="evidence" value="ECO:0007669"/>
    <property type="project" value="TreeGrafter"/>
</dbReference>
<dbReference type="SUPFAM" id="SSF56300">
    <property type="entry name" value="Metallo-dependent phosphatases"/>
    <property type="match status" value="1"/>
</dbReference>
<gene>
    <name evidence="2" type="ORF">IAB36_01430</name>
</gene>
<evidence type="ECO:0000313" key="3">
    <source>
        <dbReference type="Proteomes" id="UP000886749"/>
    </source>
</evidence>